<evidence type="ECO:0008006" key="7">
    <source>
        <dbReference type="Google" id="ProtNLM"/>
    </source>
</evidence>
<feature type="compositionally biased region" description="Low complexity" evidence="4">
    <location>
        <begin position="629"/>
        <end position="670"/>
    </location>
</feature>
<dbReference type="InterPro" id="IPR043129">
    <property type="entry name" value="ATPase_NBD"/>
</dbReference>
<evidence type="ECO:0000256" key="2">
    <source>
        <dbReference type="ARBA" id="ARBA00022840"/>
    </source>
</evidence>
<feature type="region of interest" description="Disordered" evidence="4">
    <location>
        <begin position="831"/>
        <end position="885"/>
    </location>
</feature>
<feature type="compositionally biased region" description="Low complexity" evidence="4">
    <location>
        <begin position="831"/>
        <end position="851"/>
    </location>
</feature>
<dbReference type="PRINTS" id="PR00301">
    <property type="entry name" value="HEATSHOCK70"/>
</dbReference>
<dbReference type="SUPFAM" id="SSF100934">
    <property type="entry name" value="Heat shock protein 70kD (HSP70), C-terminal subdomain"/>
    <property type="match status" value="1"/>
</dbReference>
<dbReference type="Pfam" id="PF00012">
    <property type="entry name" value="HSP70"/>
    <property type="match status" value="1"/>
</dbReference>
<feature type="compositionally biased region" description="Low complexity" evidence="4">
    <location>
        <begin position="974"/>
        <end position="1006"/>
    </location>
</feature>
<dbReference type="FunFam" id="3.30.420.40:FF:000171">
    <property type="entry name" value="Heat shock 70 kDa protein 4"/>
    <property type="match status" value="1"/>
</dbReference>
<feature type="signal peptide" evidence="5">
    <location>
        <begin position="1"/>
        <end position="29"/>
    </location>
</feature>
<gene>
    <name evidence="6" type="ORF">Z519_07436</name>
</gene>
<evidence type="ECO:0000256" key="4">
    <source>
        <dbReference type="SAM" id="MobiDB-lite"/>
    </source>
</evidence>
<dbReference type="VEuPathDB" id="FungiDB:Z519_07436"/>
<dbReference type="Gene3D" id="3.30.420.40">
    <property type="match status" value="2"/>
</dbReference>
<accession>A0A0D2HL54</accession>
<dbReference type="GO" id="GO:0005524">
    <property type="term" value="F:ATP binding"/>
    <property type="evidence" value="ECO:0007669"/>
    <property type="project" value="UniProtKB-KW"/>
</dbReference>
<dbReference type="HOGENOM" id="CLU_005965_5_0_1"/>
<keyword evidence="3" id="KW-0143">Chaperone</keyword>
<feature type="region of interest" description="Disordered" evidence="4">
    <location>
        <begin position="607"/>
        <end position="670"/>
    </location>
</feature>
<dbReference type="CDD" id="cd10230">
    <property type="entry name" value="ASKHA_NBD_HSP70_HYOU1"/>
    <property type="match status" value="1"/>
</dbReference>
<name>A0A0D2HL54_CLAB1</name>
<dbReference type="InterPro" id="IPR029048">
    <property type="entry name" value="HSP70_C_sf"/>
</dbReference>
<organism evidence="6">
    <name type="scientific">Cladophialophora bantiana (strain ATCC 10958 / CBS 173.52 / CDC B-1940 / NIH 8579)</name>
    <name type="common">Xylohypha bantiana</name>
    <dbReference type="NCBI Taxonomy" id="1442370"/>
    <lineage>
        <taxon>Eukaryota</taxon>
        <taxon>Fungi</taxon>
        <taxon>Dikarya</taxon>
        <taxon>Ascomycota</taxon>
        <taxon>Pezizomycotina</taxon>
        <taxon>Eurotiomycetes</taxon>
        <taxon>Chaetothyriomycetidae</taxon>
        <taxon>Chaetothyriales</taxon>
        <taxon>Herpotrichiellaceae</taxon>
        <taxon>Cladophialophora</taxon>
    </lineage>
</organism>
<feature type="compositionally biased region" description="Polar residues" evidence="4">
    <location>
        <begin position="864"/>
        <end position="875"/>
    </location>
</feature>
<dbReference type="SUPFAM" id="SSF53067">
    <property type="entry name" value="Actin-like ATPase domain"/>
    <property type="match status" value="2"/>
</dbReference>
<dbReference type="GeneID" id="27700364"/>
<evidence type="ECO:0000256" key="3">
    <source>
        <dbReference type="ARBA" id="ARBA00023186"/>
    </source>
</evidence>
<dbReference type="RefSeq" id="XP_016618139.1">
    <property type="nucleotide sequence ID" value="XM_016765170.1"/>
</dbReference>
<feature type="compositionally biased region" description="Basic residues" evidence="4">
    <location>
        <begin position="963"/>
        <end position="973"/>
    </location>
</feature>
<protein>
    <recommendedName>
        <fullName evidence="7">Hypoxia up-regulated 1</fullName>
    </recommendedName>
</protein>
<dbReference type="GO" id="GO:0034663">
    <property type="term" value="C:endoplasmic reticulum chaperone complex"/>
    <property type="evidence" value="ECO:0007669"/>
    <property type="project" value="TreeGrafter"/>
</dbReference>
<feature type="chain" id="PRO_5002259704" description="Hypoxia up-regulated 1" evidence="5">
    <location>
        <begin position="30"/>
        <end position="1012"/>
    </location>
</feature>
<dbReference type="InterPro" id="IPR013126">
    <property type="entry name" value="Hsp_70_fam"/>
</dbReference>
<evidence type="ECO:0000256" key="1">
    <source>
        <dbReference type="ARBA" id="ARBA00022741"/>
    </source>
</evidence>
<dbReference type="Gene3D" id="1.20.1270.10">
    <property type="match status" value="1"/>
</dbReference>
<keyword evidence="2" id="KW-0067">ATP-binding</keyword>
<evidence type="ECO:0000256" key="5">
    <source>
        <dbReference type="SAM" id="SignalP"/>
    </source>
</evidence>
<dbReference type="GO" id="GO:0030968">
    <property type="term" value="P:endoplasmic reticulum unfolded protein response"/>
    <property type="evidence" value="ECO:0007669"/>
    <property type="project" value="TreeGrafter"/>
</dbReference>
<dbReference type="PANTHER" id="PTHR45639">
    <property type="entry name" value="HSC70CB, ISOFORM G-RELATED"/>
    <property type="match status" value="1"/>
</dbReference>
<dbReference type="OrthoDB" id="10262720at2759"/>
<sequence length="1012" mass="107811">MAPPGRRKLSTFSFLALSLLLFLSTTAHAASAVLGIDLGTEYLKGAIARPGSPIEIVLSKDSKRREAATLAFKPSRAQIKDGDAFPERLYGGDAIALSARFPSDVYPNLKSLLGMEYSAEAVKAYAIRYPGLNLVPVARGNETDKDAGTVGLKSQSFGTKKDEIFMVEELLAMQLKNVKSNAEAMVAKGVSVTDVVITYPAFYTAEEKRAIQLAADLAGLRVLALVSDGLAIGLNYATHRTFDSVTDGGKPEHHLVYDIGAGSTTATVLKFQGRTIKGPGKRNSTVQEVIALGVGFDASLGGDSLNDVIVEDIISRFLETPSAKKLGLGREQVRSHGKSMARIWKEAERVRQLLSANAASTATLEGLYDDDITFKYSLTRDKFEELAADHASRVGFPIEAALQSAGLQLDDLDSIILHGGAVRTPFVQKQLEKVASGSSKLKTNVNADEAAVMGAAFKAASLSPSFRVKDIRGADISGFSFFLKWSVENKEKAQKLFHPSSQVGAEKQVPIRTLEDVTFGFTQTVKELELPVTEVGALNLTKSVGELKEKHGCAAANISTIFTMRLSHVDGLPEVVSGSVSCETESTKGGTVIDNVKGLFGFGSNKDGDQKVVEDEDATGGTSESQILSPSSDPTSSGSTMSSASPSLSDSESAASSSSSSSTKAAKATRSTPTIVSIPLALRSTVVGLNAPPIEILPRLRQRLTQFDISDRNAALRAEALNTLEAFTYRTRDYLEDESFIAASSQSVRKELEKQLSSISEWLYSDGLDAKLQDLKDKLKTLHGLVDPVLKRQDEAMKRPDAVKALKEGLESMNGMITMVEGSIKKAAENAASSASESAESAASSASTSSATMDGDDLDEDPYSSASAGEATQTAEPPPVKPYEYTNEDLAALTTKYDEVKKWLDEKLAMQNTLGPHDDPAFLVSELQNKGQELQKLVSDTIMKTIRMPEIPKKGRTGGGKKATGKGKAKKTKSSTPSGSETAGSRTSKVNASSNSSSTPTASATKSIKDEL</sequence>
<feature type="region of interest" description="Disordered" evidence="4">
    <location>
        <begin position="946"/>
        <end position="1012"/>
    </location>
</feature>
<dbReference type="Gene3D" id="3.90.640.10">
    <property type="entry name" value="Actin, Chain A, domain 4"/>
    <property type="match status" value="1"/>
</dbReference>
<dbReference type="GO" id="GO:0140662">
    <property type="term" value="F:ATP-dependent protein folding chaperone"/>
    <property type="evidence" value="ECO:0007669"/>
    <property type="project" value="InterPro"/>
</dbReference>
<keyword evidence="5" id="KW-0732">Signal</keyword>
<keyword evidence="1" id="KW-0547">Nucleotide-binding</keyword>
<dbReference type="Gene3D" id="3.30.30.30">
    <property type="match status" value="1"/>
</dbReference>
<dbReference type="AlphaFoldDB" id="A0A0D2HL54"/>
<dbReference type="FunFam" id="3.90.640.10:FF:000039">
    <property type="entry name" value="Hsp70 family chaperone Lhs1/Orp150"/>
    <property type="match status" value="1"/>
</dbReference>
<proteinExistence type="predicted"/>
<reference evidence="6" key="1">
    <citation type="submission" date="2015-01" db="EMBL/GenBank/DDBJ databases">
        <title>The Genome Sequence of Cladophialophora bantiana CBS 173.52.</title>
        <authorList>
            <consortium name="The Broad Institute Genomics Platform"/>
            <person name="Cuomo C."/>
            <person name="de Hoog S."/>
            <person name="Gorbushina A."/>
            <person name="Stielow B."/>
            <person name="Teixiera M."/>
            <person name="Abouelleil A."/>
            <person name="Chapman S.B."/>
            <person name="Priest M."/>
            <person name="Young S.K."/>
            <person name="Wortman J."/>
            <person name="Nusbaum C."/>
            <person name="Birren B."/>
        </authorList>
    </citation>
    <scope>NUCLEOTIDE SEQUENCE [LARGE SCALE GENOMIC DNA]</scope>
    <source>
        <strain evidence="6">CBS 173.52</strain>
    </source>
</reference>
<dbReference type="PANTHER" id="PTHR45639:SF3">
    <property type="entry name" value="HYPOXIA UP-REGULATED PROTEIN 1"/>
    <property type="match status" value="1"/>
</dbReference>
<evidence type="ECO:0000313" key="6">
    <source>
        <dbReference type="EMBL" id="KIW91470.1"/>
    </source>
</evidence>
<dbReference type="EMBL" id="KN846990">
    <property type="protein sequence ID" value="KIW91470.1"/>
    <property type="molecule type" value="Genomic_DNA"/>
</dbReference>